<dbReference type="InterPro" id="IPR011250">
    <property type="entry name" value="OMP/PagP_B-barrel"/>
</dbReference>
<feature type="chain" id="PRO_5045570473" description="Outer membrane protein beta-barrel domain-containing protein" evidence="1">
    <location>
        <begin position="31"/>
        <end position="298"/>
    </location>
</feature>
<comment type="caution">
    <text evidence="2">The sequence shown here is derived from an EMBL/GenBank/DDBJ whole genome shotgun (WGS) entry which is preliminary data.</text>
</comment>
<gene>
    <name evidence="2" type="ORF">NDI38_15470</name>
</gene>
<keyword evidence="1" id="KW-0732">Signal</keyword>
<dbReference type="SUPFAM" id="SSF56925">
    <property type="entry name" value="OMPA-like"/>
    <property type="match status" value="1"/>
</dbReference>
<dbReference type="PROSITE" id="PS51257">
    <property type="entry name" value="PROKAR_LIPOPROTEIN"/>
    <property type="match status" value="1"/>
</dbReference>
<accession>A0ABV0KL43</accession>
<dbReference type="RefSeq" id="WP_190449538.1">
    <property type="nucleotide sequence ID" value="NZ_JAMPLM010000013.1"/>
</dbReference>
<evidence type="ECO:0008006" key="4">
    <source>
        <dbReference type="Google" id="ProtNLM"/>
    </source>
</evidence>
<dbReference type="EMBL" id="JAMPLM010000013">
    <property type="protein sequence ID" value="MEP1059837.1"/>
    <property type="molecule type" value="Genomic_DNA"/>
</dbReference>
<protein>
    <recommendedName>
        <fullName evidence="4">Outer membrane protein beta-barrel domain-containing protein</fullName>
    </recommendedName>
</protein>
<sequence length="298" mass="29944">MKFNRSIDRLCLSFSLAVSAIACGQLAVQAETTNPVSEAPMLQTADTIRLTSNPILPEAASFSNAAVAPQETTAVLSAALEPAASVANQPANLSAQSVNVPQVETAASSTAATTLAVPAPGTVPTSAAALDLEASTSAFAEQQDFAQTTAPVLAQIEPIEPGRATRSGSSYVGVGANIGAIGSTPLGDLSGAILSKIGLTSNISVRPTILIDGDVSFLFPVTLDFPIQSAGRVSFAPYVGVGASFSTGDRKNADLIVSGGVDVPLSPQLTLTAAANAGLIDGIELGVLIGIGYNFAGF</sequence>
<proteinExistence type="predicted"/>
<keyword evidence="3" id="KW-1185">Reference proteome</keyword>
<evidence type="ECO:0000313" key="3">
    <source>
        <dbReference type="Proteomes" id="UP001476950"/>
    </source>
</evidence>
<feature type="signal peptide" evidence="1">
    <location>
        <begin position="1"/>
        <end position="30"/>
    </location>
</feature>
<evidence type="ECO:0000256" key="1">
    <source>
        <dbReference type="SAM" id="SignalP"/>
    </source>
</evidence>
<reference evidence="2 3" key="1">
    <citation type="submission" date="2022-04" db="EMBL/GenBank/DDBJ databases">
        <title>Positive selection, recombination, and allopatry shape intraspecific diversity of widespread and dominant cyanobacteria.</title>
        <authorList>
            <person name="Wei J."/>
            <person name="Shu W."/>
            <person name="Hu C."/>
        </authorList>
    </citation>
    <scope>NUCLEOTIDE SEQUENCE [LARGE SCALE GENOMIC DNA]</scope>
    <source>
        <strain evidence="2 3">AS-A4</strain>
    </source>
</reference>
<name>A0ABV0KL43_9CYAN</name>
<dbReference type="Proteomes" id="UP001476950">
    <property type="component" value="Unassembled WGS sequence"/>
</dbReference>
<organism evidence="2 3">
    <name type="scientific">Stenomitos frigidus AS-A4</name>
    <dbReference type="NCBI Taxonomy" id="2933935"/>
    <lineage>
        <taxon>Bacteria</taxon>
        <taxon>Bacillati</taxon>
        <taxon>Cyanobacteriota</taxon>
        <taxon>Cyanophyceae</taxon>
        <taxon>Leptolyngbyales</taxon>
        <taxon>Leptolyngbyaceae</taxon>
        <taxon>Stenomitos</taxon>
    </lineage>
</organism>
<evidence type="ECO:0000313" key="2">
    <source>
        <dbReference type="EMBL" id="MEP1059837.1"/>
    </source>
</evidence>